<comment type="caution">
    <text evidence="2">The sequence shown here is derived from an EMBL/GenBank/DDBJ whole genome shotgun (WGS) entry which is preliminary data.</text>
</comment>
<feature type="compositionally biased region" description="Polar residues" evidence="1">
    <location>
        <begin position="212"/>
        <end position="222"/>
    </location>
</feature>
<feature type="region of interest" description="Disordered" evidence="1">
    <location>
        <begin position="203"/>
        <end position="222"/>
    </location>
</feature>
<evidence type="ECO:0000313" key="3">
    <source>
        <dbReference type="Proteomes" id="UP001367508"/>
    </source>
</evidence>
<sequence length="302" mass="34267">MGRTASKGESHHLTPHPLESLQSEDKIGLGYLQKGRRLETYEFQLKINRSPGSILPLHQHSKTSFELACEEHPLDLVADCMSVSGLDRVKGEIRNSRGLVNWCMHANPGPGFESPYTTPSFYYKVPFTQVSCRDKLGQILVHGHGHMYNNQAGSLSIGYVHSQWDYKISGKLSNNLDHKWVFGRSRVAWFLAISLSQRAKKKTDDIPIGSAPPSQQQHRFSGSWNPPSIIYQLRHFFELLRSKSLCNIHLCAALRTIAVWDVRLKRTGGDLGGQIKKHKARLVDYWSKQRLDGFEEEPQLVP</sequence>
<evidence type="ECO:0000313" key="2">
    <source>
        <dbReference type="EMBL" id="KAK7338701.1"/>
    </source>
</evidence>
<feature type="region of interest" description="Disordered" evidence="1">
    <location>
        <begin position="1"/>
        <end position="20"/>
    </location>
</feature>
<gene>
    <name evidence="2" type="ORF">VNO77_19328</name>
</gene>
<feature type="compositionally biased region" description="Basic and acidic residues" evidence="1">
    <location>
        <begin position="1"/>
        <end position="12"/>
    </location>
</feature>
<dbReference type="Proteomes" id="UP001367508">
    <property type="component" value="Unassembled WGS sequence"/>
</dbReference>
<evidence type="ECO:0000256" key="1">
    <source>
        <dbReference type="SAM" id="MobiDB-lite"/>
    </source>
</evidence>
<protein>
    <submittedName>
        <fullName evidence="2">Uncharacterized protein</fullName>
    </submittedName>
</protein>
<keyword evidence="3" id="KW-1185">Reference proteome</keyword>
<dbReference type="EMBL" id="JAYMYQ010000004">
    <property type="protein sequence ID" value="KAK7338701.1"/>
    <property type="molecule type" value="Genomic_DNA"/>
</dbReference>
<organism evidence="2 3">
    <name type="scientific">Canavalia gladiata</name>
    <name type="common">Sword bean</name>
    <name type="synonym">Dolichos gladiatus</name>
    <dbReference type="NCBI Taxonomy" id="3824"/>
    <lineage>
        <taxon>Eukaryota</taxon>
        <taxon>Viridiplantae</taxon>
        <taxon>Streptophyta</taxon>
        <taxon>Embryophyta</taxon>
        <taxon>Tracheophyta</taxon>
        <taxon>Spermatophyta</taxon>
        <taxon>Magnoliopsida</taxon>
        <taxon>eudicotyledons</taxon>
        <taxon>Gunneridae</taxon>
        <taxon>Pentapetalae</taxon>
        <taxon>rosids</taxon>
        <taxon>fabids</taxon>
        <taxon>Fabales</taxon>
        <taxon>Fabaceae</taxon>
        <taxon>Papilionoideae</taxon>
        <taxon>50 kb inversion clade</taxon>
        <taxon>NPAAA clade</taxon>
        <taxon>indigoferoid/millettioid clade</taxon>
        <taxon>Phaseoleae</taxon>
        <taxon>Canavalia</taxon>
    </lineage>
</organism>
<reference evidence="2 3" key="1">
    <citation type="submission" date="2024-01" db="EMBL/GenBank/DDBJ databases">
        <title>The genomes of 5 underutilized Papilionoideae crops provide insights into root nodulation and disease resistanc.</title>
        <authorList>
            <person name="Jiang F."/>
        </authorList>
    </citation>
    <scope>NUCLEOTIDE SEQUENCE [LARGE SCALE GENOMIC DNA]</scope>
    <source>
        <strain evidence="2">LVBAO_FW01</strain>
        <tissue evidence="2">Leaves</tissue>
    </source>
</reference>
<accession>A0AAN9LMJ9</accession>
<proteinExistence type="predicted"/>
<dbReference type="AlphaFoldDB" id="A0AAN9LMJ9"/>
<name>A0AAN9LMJ9_CANGL</name>